<evidence type="ECO:0000259" key="2">
    <source>
        <dbReference type="Pfam" id="PF14323"/>
    </source>
</evidence>
<name>A0A413VW70_9BACE</name>
<evidence type="ECO:0000259" key="3">
    <source>
        <dbReference type="Pfam" id="PF20957"/>
    </source>
</evidence>
<proteinExistence type="predicted"/>
<evidence type="ECO:0000313" key="5">
    <source>
        <dbReference type="EMBL" id="RHB37778.1"/>
    </source>
</evidence>
<reference evidence="5 6" key="1">
    <citation type="submission" date="2018-08" db="EMBL/GenBank/DDBJ databases">
        <title>A genome reference for cultivated species of the human gut microbiota.</title>
        <authorList>
            <person name="Zou Y."/>
            <person name="Xue W."/>
            <person name="Luo G."/>
        </authorList>
    </citation>
    <scope>NUCLEOTIDE SEQUENCE [LARGE SCALE GENOMIC DNA]</scope>
    <source>
        <strain evidence="5 6">AM40-30BH</strain>
    </source>
</reference>
<sequence>MNIKYAIILAFGLSSTVAVMSQSAPLTEEDIDSPSENAIVLPMEEAKVSVIYDPKNSVSFTDEGVKGTSDGLTLDLGEIDFGSGDYSSIWVEMANIMKPTGQTGFDFYLDDMLLEPKTDFKIAQELPHLDSYESDKQPQTGLFFKNKNVPLNQISVFNVSGDDSYGKITAAVAQGVLNQSNAEVYLVYEGHHQTQFEDVYGKQGETWNLLRGDYSKEKYAGLATLVDKYKDRFKKMVLWDPDKEWTWCLAQMICAQQKGIPVTKEIKDFFNNELNWNIECEDITGKWATKLEAYQWAIDNLAEGCHKTLSFSAGLRSDYITNPWKIYDYAVASKGFVFFLKDSEPDEFAMIQKICKKMNYQPGSSTMGYGAGKDGDALNNATNPHNVGFMVSDYYANGSFWCSFPRKAFQQRKGQAVEALPGKIYVSLIWSDGDNVQFDSNQMYNMFKNARCRGKVPVGMTMAASLQELNPVLLEYFYKNLTPNDELVAGPSGFQFIYGDKYNENNYEKWLDINQKWMDTAGFHTACLWNTTNKERFGRYMKTCGLQGVFDGFENNKERYEVGKDDEGIVCILQGAHCWEEGDVYKDLISVKPNGQKPVFRNVYLIAANYGGAEGYERLIRELQRVESYLPNTYEFLLPMDLCATLKEYIEKNGGGKHE</sequence>
<organism evidence="5 6">
    <name type="scientific">Bacteroides nordii</name>
    <dbReference type="NCBI Taxonomy" id="291645"/>
    <lineage>
        <taxon>Bacteria</taxon>
        <taxon>Pseudomonadati</taxon>
        <taxon>Bacteroidota</taxon>
        <taxon>Bacteroidia</taxon>
        <taxon>Bacteroidales</taxon>
        <taxon>Bacteroidaceae</taxon>
        <taxon>Bacteroides</taxon>
    </lineage>
</organism>
<dbReference type="Pfam" id="PF14323">
    <property type="entry name" value="GxGYxYP_C"/>
    <property type="match status" value="1"/>
</dbReference>
<feature type="chain" id="PRO_5019133501" evidence="1">
    <location>
        <begin position="21"/>
        <end position="659"/>
    </location>
</feature>
<dbReference type="InterPro" id="IPR038410">
    <property type="entry name" value="GxGYxYP_C_sf"/>
</dbReference>
<feature type="signal peptide" evidence="1">
    <location>
        <begin position="1"/>
        <end position="20"/>
    </location>
</feature>
<dbReference type="InterPro" id="IPR048310">
    <property type="entry name" value="GxGYxYP_N_2nd"/>
</dbReference>
<feature type="domain" description="GxGYxYP putative glycoside hydrolase second N-terminal" evidence="3">
    <location>
        <begin position="236"/>
        <end position="305"/>
    </location>
</feature>
<evidence type="ECO:0000313" key="6">
    <source>
        <dbReference type="Proteomes" id="UP000284379"/>
    </source>
</evidence>
<dbReference type="PANTHER" id="PTHR37321:SF1">
    <property type="entry name" value="EXPORTED PROTEIN"/>
    <property type="match status" value="1"/>
</dbReference>
<comment type="caution">
    <text evidence="5">The sequence shown here is derived from an EMBL/GenBank/DDBJ whole genome shotgun (WGS) entry which is preliminary data.</text>
</comment>
<gene>
    <name evidence="5" type="ORF">DW888_04220</name>
</gene>
<keyword evidence="1" id="KW-0732">Signal</keyword>
<feature type="domain" description="GxGYxYP putative glycoside hydrolase C-terminal" evidence="2">
    <location>
        <begin position="423"/>
        <end position="558"/>
    </location>
</feature>
<dbReference type="Gene3D" id="3.20.20.490">
    <property type="entry name" value="GxGYxYP glycoside hydrolase, C-terminal domain"/>
    <property type="match status" value="1"/>
</dbReference>
<dbReference type="EMBL" id="QSGO01000002">
    <property type="protein sequence ID" value="RHB37778.1"/>
    <property type="molecule type" value="Genomic_DNA"/>
</dbReference>
<dbReference type="Pfam" id="PF20957">
    <property type="entry name" value="GxGYxYP_N_2nd"/>
    <property type="match status" value="1"/>
</dbReference>
<dbReference type="PANTHER" id="PTHR37321">
    <property type="entry name" value="EXPORTED PROTEIN-RELATED"/>
    <property type="match status" value="1"/>
</dbReference>
<dbReference type="Pfam" id="PF20958">
    <property type="entry name" value="GxGYxYP_N_3rd"/>
    <property type="match status" value="1"/>
</dbReference>
<evidence type="ECO:0000256" key="1">
    <source>
        <dbReference type="SAM" id="SignalP"/>
    </source>
</evidence>
<feature type="domain" description="GxGYxYP putative glycoside hydrolase third N-terminal" evidence="4">
    <location>
        <begin position="321"/>
        <end position="403"/>
    </location>
</feature>
<accession>A0A413VW70</accession>
<dbReference type="InterPro" id="IPR048309">
    <property type="entry name" value="GxGYxYP_N_3rd"/>
</dbReference>
<protein>
    <submittedName>
        <fullName evidence="5">Uncharacterized protein</fullName>
    </submittedName>
</protein>
<dbReference type="Proteomes" id="UP000284379">
    <property type="component" value="Unassembled WGS sequence"/>
</dbReference>
<evidence type="ECO:0000259" key="4">
    <source>
        <dbReference type="Pfam" id="PF20958"/>
    </source>
</evidence>
<dbReference type="InterPro" id="IPR025832">
    <property type="entry name" value="GxGYxYP_C"/>
</dbReference>
<dbReference type="RefSeq" id="WP_002559505.1">
    <property type="nucleotide sequence ID" value="NZ_CABJFV010000002.1"/>
</dbReference>
<dbReference type="AlphaFoldDB" id="A0A413VW70"/>